<evidence type="ECO:0000256" key="4">
    <source>
        <dbReference type="ARBA" id="ARBA00022963"/>
    </source>
</evidence>
<dbReference type="GO" id="GO:0005886">
    <property type="term" value="C:plasma membrane"/>
    <property type="evidence" value="ECO:0007669"/>
    <property type="project" value="TreeGrafter"/>
</dbReference>
<dbReference type="Pfam" id="PF13091">
    <property type="entry name" value="PLDc_2"/>
    <property type="match status" value="1"/>
</dbReference>
<feature type="non-terminal residue" evidence="7">
    <location>
        <position position="1"/>
    </location>
</feature>
<evidence type="ECO:0000256" key="1">
    <source>
        <dbReference type="ARBA" id="ARBA00012027"/>
    </source>
</evidence>
<keyword evidence="3" id="KW-0378">Hydrolase</keyword>
<evidence type="ECO:0000256" key="2">
    <source>
        <dbReference type="ARBA" id="ARBA00022737"/>
    </source>
</evidence>
<evidence type="ECO:0000256" key="3">
    <source>
        <dbReference type="ARBA" id="ARBA00022801"/>
    </source>
</evidence>
<feature type="domain" description="PLD phosphodiesterase" evidence="6">
    <location>
        <begin position="235"/>
        <end position="262"/>
    </location>
</feature>
<reference evidence="8" key="1">
    <citation type="submission" date="2015-09" db="EMBL/GenBank/DDBJ databases">
        <authorList>
            <consortium name="Pathogen Informatics"/>
        </authorList>
    </citation>
    <scope>NUCLEOTIDE SEQUENCE [LARGE SCALE GENOMIC DNA]</scope>
    <source>
        <strain evidence="8">Lake Konstanz</strain>
    </source>
</reference>
<name>A0A0S4KRC0_BODSA</name>
<dbReference type="EC" id="3.1.4.4" evidence="1"/>
<evidence type="ECO:0000313" key="7">
    <source>
        <dbReference type="EMBL" id="CUI15539.1"/>
    </source>
</evidence>
<dbReference type="GO" id="GO:0004630">
    <property type="term" value="F:phospholipase D activity"/>
    <property type="evidence" value="ECO:0007669"/>
    <property type="project" value="UniProtKB-EC"/>
</dbReference>
<dbReference type="PANTHER" id="PTHR18896">
    <property type="entry name" value="PHOSPHOLIPASE D"/>
    <property type="match status" value="1"/>
</dbReference>
<accession>A0A0S4KRC0</accession>
<dbReference type="InterPro" id="IPR001736">
    <property type="entry name" value="PLipase_D/transphosphatidylase"/>
</dbReference>
<dbReference type="Proteomes" id="UP000051952">
    <property type="component" value="Unassembled WGS sequence"/>
</dbReference>
<dbReference type="OrthoDB" id="14911at2759"/>
<dbReference type="PANTHER" id="PTHR18896:SF60">
    <property type="entry name" value="PHOSPHOLIPASE D"/>
    <property type="match status" value="1"/>
</dbReference>
<dbReference type="EMBL" id="CYKH01002226">
    <property type="protein sequence ID" value="CUI15539.1"/>
    <property type="molecule type" value="Genomic_DNA"/>
</dbReference>
<keyword evidence="8" id="KW-1185">Reference proteome</keyword>
<organism evidence="7 8">
    <name type="scientific">Bodo saltans</name>
    <name type="common">Flagellated protozoan</name>
    <dbReference type="NCBI Taxonomy" id="75058"/>
    <lineage>
        <taxon>Eukaryota</taxon>
        <taxon>Discoba</taxon>
        <taxon>Euglenozoa</taxon>
        <taxon>Kinetoplastea</taxon>
        <taxon>Metakinetoplastina</taxon>
        <taxon>Eubodonida</taxon>
        <taxon>Bodonidae</taxon>
        <taxon>Bodo</taxon>
    </lineage>
</organism>
<dbReference type="InterPro" id="IPR015679">
    <property type="entry name" value="PLipase_D_fam"/>
</dbReference>
<evidence type="ECO:0000313" key="8">
    <source>
        <dbReference type="Proteomes" id="UP000051952"/>
    </source>
</evidence>
<protein>
    <recommendedName>
        <fullName evidence="1">phospholipase D</fullName>
        <ecNumber evidence="1">3.1.4.4</ecNumber>
    </recommendedName>
</protein>
<dbReference type="AlphaFoldDB" id="A0A0S4KRC0"/>
<proteinExistence type="predicted"/>
<dbReference type="SMART" id="SM00155">
    <property type="entry name" value="PLDc"/>
    <property type="match status" value="1"/>
</dbReference>
<dbReference type="VEuPathDB" id="TriTrypDB:BSAL_03145"/>
<dbReference type="PROSITE" id="PS50035">
    <property type="entry name" value="PLD"/>
    <property type="match status" value="1"/>
</dbReference>
<evidence type="ECO:0000256" key="5">
    <source>
        <dbReference type="ARBA" id="ARBA00023098"/>
    </source>
</evidence>
<gene>
    <name evidence="7" type="ORF">BSAL_03145</name>
</gene>
<sequence>PQLDKFSTSILYGGTSNDGAVVKEKDFEEDGDPRLPWQDVQVRINGPAAIEIARTFEHFFAKALAQKKLSIEGPTTFASTGTFCPATVTSNALVQIVHAQVRDYEFQQAMLHLIKTATRSIDIEQQYFQGRIDYANTTENLLDNYVPLAIVERILEVNQPLDFRVRIVLPLIPDCFLNYDGLVAKEIMNMHHRTKQSMVKHIQEACRNDRQRFPEDLDQCLGFYYLGREIDNKIYPIYVHSKVMIVDDEVCVIGSANVNDRSMLRHRDSEIAAIITSKEVASDLKEKLAEQHRLFKRPFPADPNVVIGFWKYDDKPIDLRGRHNTLASIFPHVVG</sequence>
<dbReference type="GO" id="GO:0009395">
    <property type="term" value="P:phospholipid catabolic process"/>
    <property type="evidence" value="ECO:0007669"/>
    <property type="project" value="TreeGrafter"/>
</dbReference>
<dbReference type="SUPFAM" id="SSF56024">
    <property type="entry name" value="Phospholipase D/nuclease"/>
    <property type="match status" value="1"/>
</dbReference>
<dbReference type="InterPro" id="IPR025202">
    <property type="entry name" value="PLD-like_dom"/>
</dbReference>
<keyword evidence="2" id="KW-0677">Repeat</keyword>
<dbReference type="Gene3D" id="3.30.870.10">
    <property type="entry name" value="Endonuclease Chain A"/>
    <property type="match status" value="1"/>
</dbReference>
<evidence type="ECO:0000259" key="6">
    <source>
        <dbReference type="PROSITE" id="PS50035"/>
    </source>
</evidence>
<keyword evidence="5" id="KW-0443">Lipid metabolism</keyword>
<keyword evidence="4" id="KW-0442">Lipid degradation</keyword>